<gene>
    <name evidence="2" type="ORF">ACFQMA_18470</name>
</gene>
<dbReference type="RefSeq" id="WP_274322887.1">
    <property type="nucleotide sequence ID" value="NZ_CP118158.1"/>
</dbReference>
<organism evidence="2 3">
    <name type="scientific">Halosimplex aquaticum</name>
    <dbReference type="NCBI Taxonomy" id="3026162"/>
    <lineage>
        <taxon>Archaea</taxon>
        <taxon>Methanobacteriati</taxon>
        <taxon>Methanobacteriota</taxon>
        <taxon>Stenosarchaea group</taxon>
        <taxon>Halobacteria</taxon>
        <taxon>Halobacteriales</taxon>
        <taxon>Haloarculaceae</taxon>
        <taxon>Halosimplex</taxon>
    </lineage>
</organism>
<dbReference type="InterPro" id="IPR036390">
    <property type="entry name" value="WH_DNA-bd_sf"/>
</dbReference>
<evidence type="ECO:0000313" key="2">
    <source>
        <dbReference type="EMBL" id="MFC7141807.1"/>
    </source>
</evidence>
<sequence>MPGEQRNDNGRFESKHGLSPNAVLEEMEPLEPYTTGELADELEAPRRSVYNYLETLAEEGRIRKKKPEPRRAIWIRGA</sequence>
<name>A0ABD5Y2X1_9EURY</name>
<evidence type="ECO:0000256" key="1">
    <source>
        <dbReference type="SAM" id="MobiDB-lite"/>
    </source>
</evidence>
<dbReference type="EMBL" id="JBHTAS010000001">
    <property type="protein sequence ID" value="MFC7141807.1"/>
    <property type="molecule type" value="Genomic_DNA"/>
</dbReference>
<feature type="region of interest" description="Disordered" evidence="1">
    <location>
        <begin position="1"/>
        <end position="28"/>
    </location>
</feature>
<dbReference type="SUPFAM" id="SSF46785">
    <property type="entry name" value="Winged helix' DNA-binding domain"/>
    <property type="match status" value="1"/>
</dbReference>
<dbReference type="Gene3D" id="1.10.10.10">
    <property type="entry name" value="Winged helix-like DNA-binding domain superfamily/Winged helix DNA-binding domain"/>
    <property type="match status" value="1"/>
</dbReference>
<dbReference type="AlphaFoldDB" id="A0ABD5Y2X1"/>
<evidence type="ECO:0008006" key="4">
    <source>
        <dbReference type="Google" id="ProtNLM"/>
    </source>
</evidence>
<proteinExistence type="predicted"/>
<keyword evidence="3" id="KW-1185">Reference proteome</keyword>
<evidence type="ECO:0000313" key="3">
    <source>
        <dbReference type="Proteomes" id="UP001596432"/>
    </source>
</evidence>
<reference evidence="2 3" key="1">
    <citation type="journal article" date="2019" name="Int. J. Syst. Evol. Microbiol.">
        <title>The Global Catalogue of Microorganisms (GCM) 10K type strain sequencing project: providing services to taxonomists for standard genome sequencing and annotation.</title>
        <authorList>
            <consortium name="The Broad Institute Genomics Platform"/>
            <consortium name="The Broad Institute Genome Sequencing Center for Infectious Disease"/>
            <person name="Wu L."/>
            <person name="Ma J."/>
        </authorList>
    </citation>
    <scope>NUCLEOTIDE SEQUENCE [LARGE SCALE GENOMIC DNA]</scope>
    <source>
        <strain evidence="2 3">XZYJT29</strain>
    </source>
</reference>
<protein>
    <recommendedName>
        <fullName evidence="4">Sugar-specific transcriptional regulator TrmB</fullName>
    </recommendedName>
</protein>
<dbReference type="GeneID" id="78822133"/>
<feature type="compositionally biased region" description="Basic and acidic residues" evidence="1">
    <location>
        <begin position="1"/>
        <end position="16"/>
    </location>
</feature>
<accession>A0ABD5Y2X1</accession>
<comment type="caution">
    <text evidence="2">The sequence shown here is derived from an EMBL/GenBank/DDBJ whole genome shotgun (WGS) entry which is preliminary data.</text>
</comment>
<dbReference type="Proteomes" id="UP001596432">
    <property type="component" value="Unassembled WGS sequence"/>
</dbReference>
<dbReference type="InterPro" id="IPR036388">
    <property type="entry name" value="WH-like_DNA-bd_sf"/>
</dbReference>